<reference evidence="2 3" key="1">
    <citation type="submission" date="2019-10" db="EMBL/GenBank/DDBJ databases">
        <title>Two novel species isolated from a subtropical stream in China.</title>
        <authorList>
            <person name="Lu H."/>
        </authorList>
    </citation>
    <scope>NUCLEOTIDE SEQUENCE [LARGE SCALE GENOMIC DNA]</scope>
    <source>
        <strain evidence="2 3">FT29W</strain>
    </source>
</reference>
<feature type="transmembrane region" description="Helical" evidence="1">
    <location>
        <begin position="7"/>
        <end position="29"/>
    </location>
</feature>
<evidence type="ECO:0000313" key="2">
    <source>
        <dbReference type="EMBL" id="MQA40761.1"/>
    </source>
</evidence>
<comment type="caution">
    <text evidence="2">The sequence shown here is derived from an EMBL/GenBank/DDBJ whole genome shotgun (WGS) entry which is preliminary data.</text>
</comment>
<name>A0A6A7N743_9BURK</name>
<dbReference type="AlphaFoldDB" id="A0A6A7N743"/>
<gene>
    <name evidence="2" type="ORF">GEV02_21730</name>
</gene>
<sequence>MFNKAKLGNWSAVLVALYALTIFGIWSLAEYVNVNLAGLPIKRMASKQDVQTALDVKKLFPVWVASSERGGEVTAEGSVEQLFKAAPAVAESPAPTAQPDYAALLASRLVLDSITASGAFINGKFYRVGEGVTDFEYPLHGKQIIPVLERLGPKSVFIVHGARRIELSL</sequence>
<dbReference type="RefSeq" id="WP_152840051.1">
    <property type="nucleotide sequence ID" value="NZ_WHUG01000009.1"/>
</dbReference>
<dbReference type="Proteomes" id="UP000440498">
    <property type="component" value="Unassembled WGS sequence"/>
</dbReference>
<dbReference type="EMBL" id="WHUG01000009">
    <property type="protein sequence ID" value="MQA40761.1"/>
    <property type="molecule type" value="Genomic_DNA"/>
</dbReference>
<keyword evidence="1" id="KW-0472">Membrane</keyword>
<keyword evidence="3" id="KW-1185">Reference proteome</keyword>
<protein>
    <submittedName>
        <fullName evidence="2">Uncharacterized protein</fullName>
    </submittedName>
</protein>
<keyword evidence="1" id="KW-0812">Transmembrane</keyword>
<proteinExistence type="predicted"/>
<evidence type="ECO:0000313" key="3">
    <source>
        <dbReference type="Proteomes" id="UP000440498"/>
    </source>
</evidence>
<organism evidence="2 3">
    <name type="scientific">Rugamonas aquatica</name>
    <dbReference type="NCBI Taxonomy" id="2743357"/>
    <lineage>
        <taxon>Bacteria</taxon>
        <taxon>Pseudomonadati</taxon>
        <taxon>Pseudomonadota</taxon>
        <taxon>Betaproteobacteria</taxon>
        <taxon>Burkholderiales</taxon>
        <taxon>Oxalobacteraceae</taxon>
        <taxon>Telluria group</taxon>
        <taxon>Rugamonas</taxon>
    </lineage>
</organism>
<keyword evidence="1" id="KW-1133">Transmembrane helix</keyword>
<accession>A0A6A7N743</accession>
<evidence type="ECO:0000256" key="1">
    <source>
        <dbReference type="SAM" id="Phobius"/>
    </source>
</evidence>